<dbReference type="EMBL" id="CP106877">
    <property type="protein sequence ID" value="WAA12281.1"/>
    <property type="molecule type" value="Genomic_DNA"/>
</dbReference>
<evidence type="ECO:0000313" key="2">
    <source>
        <dbReference type="EMBL" id="WAA12281.1"/>
    </source>
</evidence>
<dbReference type="PANTHER" id="PTHR41324:SF1">
    <property type="entry name" value="DUF2232 DOMAIN-CONTAINING PROTEIN"/>
    <property type="match status" value="1"/>
</dbReference>
<feature type="transmembrane region" description="Helical" evidence="1">
    <location>
        <begin position="170"/>
        <end position="194"/>
    </location>
</feature>
<proteinExistence type="predicted"/>
<dbReference type="RefSeq" id="WP_275420420.1">
    <property type="nucleotide sequence ID" value="NZ_CP106877.1"/>
</dbReference>
<accession>A0A9E8M0C1</accession>
<protein>
    <submittedName>
        <fullName evidence="2">YybS family protein</fullName>
    </submittedName>
</protein>
<dbReference type="PANTHER" id="PTHR41324">
    <property type="entry name" value="MEMBRANE PROTEIN-RELATED"/>
    <property type="match status" value="1"/>
</dbReference>
<feature type="transmembrane region" description="Helical" evidence="1">
    <location>
        <begin position="215"/>
        <end position="232"/>
    </location>
</feature>
<evidence type="ECO:0000256" key="1">
    <source>
        <dbReference type="SAM" id="Phobius"/>
    </source>
</evidence>
<feature type="transmembrane region" description="Helical" evidence="1">
    <location>
        <begin position="55"/>
        <end position="88"/>
    </location>
</feature>
<feature type="transmembrane region" description="Helical" evidence="1">
    <location>
        <begin position="12"/>
        <end position="35"/>
    </location>
</feature>
<feature type="transmembrane region" description="Helical" evidence="1">
    <location>
        <begin position="276"/>
        <end position="298"/>
    </location>
</feature>
<dbReference type="KEGG" id="fhl:OE105_12065"/>
<evidence type="ECO:0000313" key="3">
    <source>
        <dbReference type="Proteomes" id="UP001164726"/>
    </source>
</evidence>
<keyword evidence="1" id="KW-1133">Transmembrane helix</keyword>
<reference evidence="2" key="1">
    <citation type="submission" date="2022-09" db="EMBL/GenBank/DDBJ databases">
        <title>Complete Genomes of Fervidibacillus albus and Fervidibacillus halotolerans isolated from tidal flat sediments.</title>
        <authorList>
            <person name="Kwon K.K."/>
            <person name="Yang S.-H."/>
            <person name="Park M.J."/>
            <person name="Oh H.-M."/>
        </authorList>
    </citation>
    <scope>NUCLEOTIDE SEQUENCE</scope>
    <source>
        <strain evidence="2">MEBiC13594</strain>
    </source>
</reference>
<dbReference type="InterPro" id="IPR018710">
    <property type="entry name" value="DUF2232"/>
</dbReference>
<feature type="transmembrane region" description="Helical" evidence="1">
    <location>
        <begin position="244"/>
        <end position="264"/>
    </location>
</feature>
<dbReference type="Proteomes" id="UP001164726">
    <property type="component" value="Chromosome"/>
</dbReference>
<name>A0A9E8M0C1_9BACI</name>
<dbReference type="AlphaFoldDB" id="A0A9E8M0C1"/>
<keyword evidence="1" id="KW-0472">Membrane</keyword>
<keyword evidence="1" id="KW-0812">Transmembrane</keyword>
<dbReference type="Pfam" id="PF09991">
    <property type="entry name" value="DUF2232"/>
    <property type="match status" value="1"/>
</dbReference>
<feature type="transmembrane region" description="Helical" evidence="1">
    <location>
        <begin position="100"/>
        <end position="122"/>
    </location>
</feature>
<organism evidence="2 3">
    <name type="scientific">Fervidibacillus halotolerans</name>
    <dbReference type="NCBI Taxonomy" id="2980027"/>
    <lineage>
        <taxon>Bacteria</taxon>
        <taxon>Bacillati</taxon>
        <taxon>Bacillota</taxon>
        <taxon>Bacilli</taxon>
        <taxon>Bacillales</taxon>
        <taxon>Bacillaceae</taxon>
        <taxon>Fervidibacillus</taxon>
    </lineage>
</organism>
<sequence length="312" mass="35395">MSTKKITEGAIMIAIYAVMLLIFLYLPILGVLFTFALPIPFMYFTAKHGWKDGLVFFVGAVIISFIIGNIYTLPATFMMGLTGVVYGIGLHNKMGLFNTYILATLTFVMNTVIFYFISAILLDVNYFQELIQGIEQSINEVIATFETFQQDLSTSVKQQLQEFPSIIVTILPYLLIMSSGIFVLITQLISFPILKKLGISLPNAKPFRELSLPKKFVWYFLLIMILSMFVPMEKGSFIQNAIVNLLYIIQTLFTIQGITFLFYFAHQKKMHKAIPAVVAIIFVFNPVFIILLNILGIIDVGFDLRKRIKGQK</sequence>
<keyword evidence="3" id="KW-1185">Reference proteome</keyword>
<gene>
    <name evidence="2" type="ORF">OE105_12065</name>
</gene>